<dbReference type="EMBL" id="LYXU01000004">
    <property type="protein sequence ID" value="OBS19928.1"/>
    <property type="molecule type" value="Genomic_DNA"/>
</dbReference>
<evidence type="ECO:0000313" key="2">
    <source>
        <dbReference type="EMBL" id="OBS19928.1"/>
    </source>
</evidence>
<name>A0A1B8AH94_FUSPO</name>
<keyword evidence="3" id="KW-1185">Reference proteome</keyword>
<organism evidence="2 3">
    <name type="scientific">Fusarium poae</name>
    <dbReference type="NCBI Taxonomy" id="36050"/>
    <lineage>
        <taxon>Eukaryota</taxon>
        <taxon>Fungi</taxon>
        <taxon>Dikarya</taxon>
        <taxon>Ascomycota</taxon>
        <taxon>Pezizomycotina</taxon>
        <taxon>Sordariomycetes</taxon>
        <taxon>Hypocreomycetidae</taxon>
        <taxon>Hypocreales</taxon>
        <taxon>Nectriaceae</taxon>
        <taxon>Fusarium</taxon>
    </lineage>
</organism>
<protein>
    <submittedName>
        <fullName evidence="2">Uncharacterized protein</fullName>
    </submittedName>
</protein>
<accession>A0A1B8AH94</accession>
<sequence length="551" mass="62319">MTIFQPNLTFRDGGHQGVGYQVQSESWIYHADACGRPPGEVQQSIICATCFITESTYLTGSAGSDWDLFSTCCPFSGGPTTLNKTIYYSATTRSILFTNLWAVPGIAIEMDRLAPEIISNIVSHLYYDGKPLHPDICIAPLAVLCRHWQPLVEAQTFRRLRLDETFRFPIRGGSLTPTRLSYIRKLVCVIPQGNLNFPAPFDRWQPGNLSEMIIEILFHQLAKIPLREEPLLDLELVISISNSLRSDYRLDPVVGFALPDLSELPMVRSLMIGNGLAGIVPSPRAIFYMASKMPRLRELRAFFSVPESRTSSVHQRIELGQSLSMLPTSIHKFKLQYLQHQHLADGLLAMQDGEDFLTRELRRFSQREGLKDFAFHGCVEPSIFWPPASDASDPRHWPTLKSFVLGMYNVQELSCLRANEPLSNSQDEENWDRVYAHGACPKWNTTRSTSTTIGTDLEIEDETVREWRKAAEACNVVFKVRLGQDDDEQYDAFDAFKFEEIVEKEVEELESDESSEDEVPPDPAVLQRLQEQSEARALIAANFYPHIPLGG</sequence>
<feature type="compositionally biased region" description="Acidic residues" evidence="1">
    <location>
        <begin position="507"/>
        <end position="520"/>
    </location>
</feature>
<evidence type="ECO:0000256" key="1">
    <source>
        <dbReference type="SAM" id="MobiDB-lite"/>
    </source>
</evidence>
<dbReference type="STRING" id="36050.A0A1B8AH94"/>
<comment type="caution">
    <text evidence="2">The sequence shown here is derived from an EMBL/GenBank/DDBJ whole genome shotgun (WGS) entry which is preliminary data.</text>
</comment>
<dbReference type="AlphaFoldDB" id="A0A1B8AH94"/>
<proteinExistence type="predicted"/>
<evidence type="ECO:0000313" key="3">
    <source>
        <dbReference type="Proteomes" id="UP000091967"/>
    </source>
</evidence>
<dbReference type="Proteomes" id="UP000091967">
    <property type="component" value="Unassembled WGS sequence"/>
</dbReference>
<reference evidence="2 3" key="1">
    <citation type="submission" date="2016-06" db="EMBL/GenBank/DDBJ databases">
        <title>Living apart together: crosstalk between the core and supernumerary genomes in a fungal plant pathogen.</title>
        <authorList>
            <person name="Vanheule A."/>
            <person name="Audenaert K."/>
            <person name="Warris S."/>
            <person name="Van De Geest H."/>
            <person name="Schijlen E."/>
            <person name="Hofte M."/>
            <person name="De Saeger S."/>
            <person name="Haesaert G."/>
            <person name="Waalwijk C."/>
            <person name="Van Der Lee T."/>
        </authorList>
    </citation>
    <scope>NUCLEOTIDE SEQUENCE [LARGE SCALE GENOMIC DNA]</scope>
    <source>
        <strain evidence="2 3">2516</strain>
    </source>
</reference>
<feature type="region of interest" description="Disordered" evidence="1">
    <location>
        <begin position="507"/>
        <end position="526"/>
    </location>
</feature>
<gene>
    <name evidence="2" type="ORF">FPOA_11653</name>
</gene>